<gene>
    <name evidence="2" type="ORF">GOZ88_22580</name>
</gene>
<evidence type="ECO:0000313" key="3">
    <source>
        <dbReference type="Proteomes" id="UP000440716"/>
    </source>
</evidence>
<dbReference type="SMART" id="SM00966">
    <property type="entry name" value="SpoVT_AbrB"/>
    <property type="match status" value="1"/>
</dbReference>
<dbReference type="Proteomes" id="UP000440716">
    <property type="component" value="Unassembled WGS sequence"/>
</dbReference>
<sequence>MTLSYHKMEVAMFPISKERRAKIFMNGRSRAVRIPSDFDLSGDEVVIRQEADGVITIQPARQKRSPGGLIEWLRQAEPLGQDFPEIDDQPLQEIDLDLPE</sequence>
<proteinExistence type="predicted"/>
<dbReference type="Gene3D" id="2.10.260.10">
    <property type="match status" value="1"/>
</dbReference>
<dbReference type="InterPro" id="IPR037914">
    <property type="entry name" value="SpoVT-AbrB_sf"/>
</dbReference>
<accession>A0A6I4G2H8</accession>
<name>A0A6I4G2H8_AGRVI</name>
<protein>
    <submittedName>
        <fullName evidence="2">AbrB/MazE/SpoVT family DNA-binding domain-containing protein</fullName>
    </submittedName>
</protein>
<dbReference type="Pfam" id="PF04014">
    <property type="entry name" value="MazE_antitoxin"/>
    <property type="match status" value="1"/>
</dbReference>
<keyword evidence="2" id="KW-0238">DNA-binding</keyword>
<dbReference type="AlphaFoldDB" id="A0A6I4G2H8"/>
<organism evidence="2 3">
    <name type="scientific">Agrobacterium vitis</name>
    <name type="common">Rhizobium vitis</name>
    <dbReference type="NCBI Taxonomy" id="373"/>
    <lineage>
        <taxon>Bacteria</taxon>
        <taxon>Pseudomonadati</taxon>
        <taxon>Pseudomonadota</taxon>
        <taxon>Alphaproteobacteria</taxon>
        <taxon>Hyphomicrobiales</taxon>
        <taxon>Rhizobiaceae</taxon>
        <taxon>Rhizobium/Agrobacterium group</taxon>
        <taxon>Agrobacterium</taxon>
    </lineage>
</organism>
<feature type="compositionally biased region" description="Acidic residues" evidence="1">
    <location>
        <begin position="84"/>
        <end position="100"/>
    </location>
</feature>
<dbReference type="InterPro" id="IPR007159">
    <property type="entry name" value="SpoVT-AbrB_dom"/>
</dbReference>
<reference evidence="2 3" key="1">
    <citation type="submission" date="2019-12" db="EMBL/GenBank/DDBJ databases">
        <title>Whole-genome sequencing of Allorhizobium vitis.</title>
        <authorList>
            <person name="Gan H.M."/>
            <person name="Szegedi E."/>
            <person name="Burr T."/>
            <person name="Savka M.A."/>
        </authorList>
    </citation>
    <scope>NUCLEOTIDE SEQUENCE [LARGE SCALE GENOMIC DNA]</scope>
    <source>
        <strain evidence="2 3">CG415</strain>
    </source>
</reference>
<dbReference type="GO" id="GO:0003677">
    <property type="term" value="F:DNA binding"/>
    <property type="evidence" value="ECO:0007669"/>
    <property type="project" value="UniProtKB-UniRule"/>
</dbReference>
<dbReference type="SUPFAM" id="SSF89447">
    <property type="entry name" value="AbrB/MazE/MraZ-like"/>
    <property type="match status" value="1"/>
</dbReference>
<feature type="region of interest" description="Disordered" evidence="1">
    <location>
        <begin position="80"/>
        <end position="100"/>
    </location>
</feature>
<dbReference type="PROSITE" id="PS51740">
    <property type="entry name" value="SPOVT_ABRB"/>
    <property type="match status" value="1"/>
</dbReference>
<evidence type="ECO:0000313" key="2">
    <source>
        <dbReference type="EMBL" id="MVA58898.1"/>
    </source>
</evidence>
<evidence type="ECO:0000256" key="1">
    <source>
        <dbReference type="SAM" id="MobiDB-lite"/>
    </source>
</evidence>
<dbReference type="EMBL" id="WPHU01000010">
    <property type="protein sequence ID" value="MVA58898.1"/>
    <property type="molecule type" value="Genomic_DNA"/>
</dbReference>
<comment type="caution">
    <text evidence="2">The sequence shown here is derived from an EMBL/GenBank/DDBJ whole genome shotgun (WGS) entry which is preliminary data.</text>
</comment>
<dbReference type="RefSeq" id="WP_156542050.1">
    <property type="nucleotide sequence ID" value="NZ_AP023268.1"/>
</dbReference>